<evidence type="ECO:0000313" key="2">
    <source>
        <dbReference type="Proteomes" id="UP001501011"/>
    </source>
</evidence>
<sequence length="89" mass="10143">MENQQAQEIANLVRKKKYEKAYLVGKTVLKSDPNNKEVLESLYSLTAKLRSESMDFASKKANYSAISSFEILLQKVNELTGQDMYGNFN</sequence>
<dbReference type="Proteomes" id="UP001501011">
    <property type="component" value="Unassembled WGS sequence"/>
</dbReference>
<dbReference type="RefSeq" id="WP_345292302.1">
    <property type="nucleotide sequence ID" value="NZ_BAABFV010000001.1"/>
</dbReference>
<dbReference type="EMBL" id="BAABFV010000001">
    <property type="protein sequence ID" value="GAA4360274.1"/>
    <property type="molecule type" value="Genomic_DNA"/>
</dbReference>
<name>A0ABP8IJC7_9GAMM</name>
<reference evidence="2" key="1">
    <citation type="journal article" date="2019" name="Int. J. Syst. Evol. Microbiol.">
        <title>The Global Catalogue of Microorganisms (GCM) 10K type strain sequencing project: providing services to taxonomists for standard genome sequencing and annotation.</title>
        <authorList>
            <consortium name="The Broad Institute Genomics Platform"/>
            <consortium name="The Broad Institute Genome Sequencing Center for Infectious Disease"/>
            <person name="Wu L."/>
            <person name="Ma J."/>
        </authorList>
    </citation>
    <scope>NUCLEOTIDE SEQUENCE [LARGE SCALE GENOMIC DNA]</scope>
    <source>
        <strain evidence="2">JCM 17728</strain>
    </source>
</reference>
<evidence type="ECO:0000313" key="1">
    <source>
        <dbReference type="EMBL" id="GAA4360274.1"/>
    </source>
</evidence>
<keyword evidence="2" id="KW-1185">Reference proteome</keyword>
<comment type="caution">
    <text evidence="1">The sequence shown here is derived from an EMBL/GenBank/DDBJ whole genome shotgun (WGS) entry which is preliminary data.</text>
</comment>
<organism evidence="1 2">
    <name type="scientific">Kangiella marina</name>
    <dbReference type="NCBI Taxonomy" id="1079178"/>
    <lineage>
        <taxon>Bacteria</taxon>
        <taxon>Pseudomonadati</taxon>
        <taxon>Pseudomonadota</taxon>
        <taxon>Gammaproteobacteria</taxon>
        <taxon>Kangiellales</taxon>
        <taxon>Kangiellaceae</taxon>
        <taxon>Kangiella</taxon>
    </lineage>
</organism>
<proteinExistence type="predicted"/>
<evidence type="ECO:0008006" key="3">
    <source>
        <dbReference type="Google" id="ProtNLM"/>
    </source>
</evidence>
<gene>
    <name evidence="1" type="ORF">GCM10023151_12050</name>
</gene>
<accession>A0ABP8IJC7</accession>
<protein>
    <recommendedName>
        <fullName evidence="3">Tetratricopeptide repeat protein</fullName>
    </recommendedName>
</protein>